<evidence type="ECO:0000256" key="2">
    <source>
        <dbReference type="ARBA" id="ARBA00006873"/>
    </source>
</evidence>
<dbReference type="InterPro" id="IPR002207">
    <property type="entry name" value="Peroxidase_I"/>
</dbReference>
<evidence type="ECO:0000256" key="3">
    <source>
        <dbReference type="ARBA" id="ARBA00012940"/>
    </source>
</evidence>
<feature type="domain" description="Plant heme peroxidase family profile" evidence="5">
    <location>
        <begin position="102"/>
        <end position="177"/>
    </location>
</feature>
<dbReference type="PROSITE" id="PS50873">
    <property type="entry name" value="PEROXIDASE_4"/>
    <property type="match status" value="1"/>
</dbReference>
<keyword evidence="4" id="KW-0560">Oxidoreductase</keyword>
<dbReference type="InterPro" id="IPR044831">
    <property type="entry name" value="Ccp1-like"/>
</dbReference>
<reference evidence="6 7" key="1">
    <citation type="journal article" date="2015" name="Genome Biol. Evol.">
        <title>Comparative Genomics of a Bacterivorous Green Alga Reveals Evolutionary Causalities and Consequences of Phago-Mixotrophic Mode of Nutrition.</title>
        <authorList>
            <person name="Burns J.A."/>
            <person name="Paasch A."/>
            <person name="Narechania A."/>
            <person name="Kim E."/>
        </authorList>
    </citation>
    <scope>NUCLEOTIDE SEQUENCE [LARGE SCALE GENOMIC DNA]</scope>
    <source>
        <strain evidence="6 7">PLY_AMNH</strain>
    </source>
</reference>
<dbReference type="PANTHER" id="PTHR31356:SF66">
    <property type="entry name" value="CATALASE-PEROXIDASE"/>
    <property type="match status" value="1"/>
</dbReference>
<dbReference type="InterPro" id="IPR019793">
    <property type="entry name" value="Peroxidases_heam-ligand_BS"/>
</dbReference>
<dbReference type="AlphaFoldDB" id="A0AAE0GE74"/>
<evidence type="ECO:0000256" key="1">
    <source>
        <dbReference type="ARBA" id="ARBA00001970"/>
    </source>
</evidence>
<dbReference type="PROSITE" id="PS00435">
    <property type="entry name" value="PEROXIDASE_1"/>
    <property type="match status" value="1"/>
</dbReference>
<comment type="similarity">
    <text evidence="2">Belongs to the peroxidase family. Ascorbate peroxidase subfamily.</text>
</comment>
<dbReference type="Gene3D" id="1.10.420.10">
    <property type="entry name" value="Peroxidase, domain 2"/>
    <property type="match status" value="1"/>
</dbReference>
<sequence>MQQTVQESLLALLPAANGRKILQGGGGGGGGGGRGNGGNERARGDILAGVVRLAFHDAGTFSTAAGNGGMDGCLLWEEADNGGLPDVRDLLAPVYEDYNTWMSLADFWALAGITMVEAAGGPTIPFQYGRVDAASCTTDAGRLPDAEQGHAHVLEVFSRMGLSVRDLVALMGAHTLGTPPQAVPSQSHWPVSLESE</sequence>
<dbReference type="PRINTS" id="PR00459">
    <property type="entry name" value="ASPEROXIDASE"/>
</dbReference>
<evidence type="ECO:0000313" key="7">
    <source>
        <dbReference type="Proteomes" id="UP001190700"/>
    </source>
</evidence>
<dbReference type="Gene3D" id="1.10.520.10">
    <property type="match status" value="1"/>
</dbReference>
<proteinExistence type="inferred from homology"/>
<organism evidence="6 7">
    <name type="scientific">Cymbomonas tetramitiformis</name>
    <dbReference type="NCBI Taxonomy" id="36881"/>
    <lineage>
        <taxon>Eukaryota</taxon>
        <taxon>Viridiplantae</taxon>
        <taxon>Chlorophyta</taxon>
        <taxon>Pyramimonadophyceae</taxon>
        <taxon>Pyramimonadales</taxon>
        <taxon>Pyramimonadaceae</taxon>
        <taxon>Cymbomonas</taxon>
    </lineage>
</organism>
<comment type="caution">
    <text evidence="6">The sequence shown here is derived from an EMBL/GenBank/DDBJ whole genome shotgun (WGS) entry which is preliminary data.</text>
</comment>
<dbReference type="GO" id="GO:0034599">
    <property type="term" value="P:cellular response to oxidative stress"/>
    <property type="evidence" value="ECO:0007669"/>
    <property type="project" value="InterPro"/>
</dbReference>
<dbReference type="PRINTS" id="PR00458">
    <property type="entry name" value="PEROXIDASE"/>
</dbReference>
<dbReference type="PANTHER" id="PTHR31356">
    <property type="entry name" value="THYLAKOID LUMENAL 29 KDA PROTEIN, CHLOROPLASTIC-RELATED"/>
    <property type="match status" value="1"/>
</dbReference>
<evidence type="ECO:0000313" key="6">
    <source>
        <dbReference type="EMBL" id="KAK3276300.1"/>
    </source>
</evidence>
<comment type="cofactor">
    <cofactor evidence="1">
        <name>heme b</name>
        <dbReference type="ChEBI" id="CHEBI:60344"/>
    </cofactor>
</comment>
<dbReference type="InterPro" id="IPR002016">
    <property type="entry name" value="Haem_peroxidase"/>
</dbReference>
<gene>
    <name evidence="6" type="ORF">CYMTET_15618</name>
</gene>
<dbReference type="GO" id="GO:0000302">
    <property type="term" value="P:response to reactive oxygen species"/>
    <property type="evidence" value="ECO:0007669"/>
    <property type="project" value="TreeGrafter"/>
</dbReference>
<dbReference type="GO" id="GO:0020037">
    <property type="term" value="F:heme binding"/>
    <property type="evidence" value="ECO:0007669"/>
    <property type="project" value="InterPro"/>
</dbReference>
<name>A0AAE0GE74_9CHLO</name>
<evidence type="ECO:0000256" key="4">
    <source>
        <dbReference type="ARBA" id="ARBA00023002"/>
    </source>
</evidence>
<dbReference type="GO" id="GO:0042744">
    <property type="term" value="P:hydrogen peroxide catabolic process"/>
    <property type="evidence" value="ECO:0007669"/>
    <property type="project" value="TreeGrafter"/>
</dbReference>
<dbReference type="Pfam" id="PF00141">
    <property type="entry name" value="peroxidase"/>
    <property type="match status" value="1"/>
</dbReference>
<accession>A0AAE0GE74</accession>
<dbReference type="GO" id="GO:0016688">
    <property type="term" value="F:L-ascorbate peroxidase activity"/>
    <property type="evidence" value="ECO:0007669"/>
    <property type="project" value="UniProtKB-EC"/>
</dbReference>
<dbReference type="Proteomes" id="UP001190700">
    <property type="component" value="Unassembled WGS sequence"/>
</dbReference>
<dbReference type="SUPFAM" id="SSF48113">
    <property type="entry name" value="Heme-dependent peroxidases"/>
    <property type="match status" value="1"/>
</dbReference>
<dbReference type="EMBL" id="LGRX02006624">
    <property type="protein sequence ID" value="KAK3276300.1"/>
    <property type="molecule type" value="Genomic_DNA"/>
</dbReference>
<dbReference type="EC" id="1.11.1.11" evidence="3"/>
<evidence type="ECO:0000259" key="5">
    <source>
        <dbReference type="PROSITE" id="PS50873"/>
    </source>
</evidence>
<dbReference type="InterPro" id="IPR010255">
    <property type="entry name" value="Haem_peroxidase_sf"/>
</dbReference>
<protein>
    <recommendedName>
        <fullName evidence="3">L-ascorbate peroxidase</fullName>
        <ecNumber evidence="3">1.11.1.11</ecNumber>
    </recommendedName>
</protein>
<keyword evidence="7" id="KW-1185">Reference proteome</keyword>